<dbReference type="GO" id="GO:0005524">
    <property type="term" value="F:ATP binding"/>
    <property type="evidence" value="ECO:0007669"/>
    <property type="project" value="UniProtKB-KW"/>
</dbReference>
<keyword evidence="4" id="KW-0723">Serine/threonine-protein kinase</keyword>
<reference evidence="13" key="1">
    <citation type="submission" date="2023-10" db="EMBL/GenBank/DDBJ databases">
        <title>Genome assembly of Pristionchus species.</title>
        <authorList>
            <person name="Yoshida K."/>
            <person name="Sommer R.J."/>
        </authorList>
    </citation>
    <scope>NUCLEOTIDE SEQUENCE</scope>
    <source>
        <strain evidence="13">RS0144</strain>
    </source>
</reference>
<comment type="subcellular location">
    <subcellularLocation>
        <location evidence="1">Host cytoplasm</location>
    </subcellularLocation>
</comment>
<comment type="catalytic activity">
    <reaction evidence="11">
        <text>L-seryl-[protein] + ATP = O-phospho-L-seryl-[protein] + ADP + H(+)</text>
        <dbReference type="Rhea" id="RHEA:17989"/>
        <dbReference type="Rhea" id="RHEA-COMP:9863"/>
        <dbReference type="Rhea" id="RHEA-COMP:11604"/>
        <dbReference type="ChEBI" id="CHEBI:15378"/>
        <dbReference type="ChEBI" id="CHEBI:29999"/>
        <dbReference type="ChEBI" id="CHEBI:30616"/>
        <dbReference type="ChEBI" id="CHEBI:83421"/>
        <dbReference type="ChEBI" id="CHEBI:456216"/>
        <dbReference type="EC" id="2.7.11.1"/>
    </reaction>
</comment>
<keyword evidence="14" id="KW-1185">Reference proteome</keyword>
<dbReference type="InterPro" id="IPR008271">
    <property type="entry name" value="Ser/Thr_kinase_AS"/>
</dbReference>
<dbReference type="GO" id="GO:0005737">
    <property type="term" value="C:cytoplasm"/>
    <property type="evidence" value="ECO:0007669"/>
    <property type="project" value="TreeGrafter"/>
</dbReference>
<feature type="non-terminal residue" evidence="13">
    <location>
        <position position="1"/>
    </location>
</feature>
<keyword evidence="6" id="KW-0547">Nucleotide-binding</keyword>
<dbReference type="EC" id="2.7.11.1" evidence="2"/>
<organism evidence="13 14">
    <name type="scientific">Pristionchus entomophagus</name>
    <dbReference type="NCBI Taxonomy" id="358040"/>
    <lineage>
        <taxon>Eukaryota</taxon>
        <taxon>Metazoa</taxon>
        <taxon>Ecdysozoa</taxon>
        <taxon>Nematoda</taxon>
        <taxon>Chromadorea</taxon>
        <taxon>Rhabditida</taxon>
        <taxon>Rhabditina</taxon>
        <taxon>Diplogasteromorpha</taxon>
        <taxon>Diplogasteroidea</taxon>
        <taxon>Neodiplogasteridae</taxon>
        <taxon>Pristionchus</taxon>
    </lineage>
</organism>
<dbReference type="Pfam" id="PF00069">
    <property type="entry name" value="Pkinase"/>
    <property type="match status" value="1"/>
</dbReference>
<evidence type="ECO:0000256" key="9">
    <source>
        <dbReference type="ARBA" id="ARBA00023200"/>
    </source>
</evidence>
<evidence type="ECO:0000313" key="13">
    <source>
        <dbReference type="EMBL" id="GMS92776.1"/>
    </source>
</evidence>
<keyword evidence="9" id="KW-1035">Host cytoplasm</keyword>
<name>A0AAV5TB57_9BILA</name>
<protein>
    <recommendedName>
        <fullName evidence="3">Serine/threonine-protein kinase 1</fullName>
        <ecNumber evidence="2">2.7.11.1</ecNumber>
    </recommendedName>
</protein>
<proteinExistence type="predicted"/>
<dbReference type="Gene3D" id="1.10.510.10">
    <property type="entry name" value="Transferase(Phosphotransferase) domain 1"/>
    <property type="match status" value="1"/>
</dbReference>
<comment type="caution">
    <text evidence="13">The sequence shown here is derived from an EMBL/GenBank/DDBJ whole genome shotgun (WGS) entry which is preliminary data.</text>
</comment>
<evidence type="ECO:0000256" key="1">
    <source>
        <dbReference type="ARBA" id="ARBA00004192"/>
    </source>
</evidence>
<dbReference type="SUPFAM" id="SSF56112">
    <property type="entry name" value="Protein kinase-like (PK-like)"/>
    <property type="match status" value="1"/>
</dbReference>
<evidence type="ECO:0000256" key="2">
    <source>
        <dbReference type="ARBA" id="ARBA00012513"/>
    </source>
</evidence>
<keyword evidence="5" id="KW-0808">Transferase</keyword>
<keyword evidence="7" id="KW-0418">Kinase</keyword>
<feature type="domain" description="Protein kinase" evidence="12">
    <location>
        <begin position="26"/>
        <end position="180"/>
    </location>
</feature>
<dbReference type="PROSITE" id="PS50011">
    <property type="entry name" value="PROTEIN_KINASE_DOM"/>
    <property type="match status" value="1"/>
</dbReference>
<dbReference type="EMBL" id="BTSX01000004">
    <property type="protein sequence ID" value="GMS92776.1"/>
    <property type="molecule type" value="Genomic_DNA"/>
</dbReference>
<evidence type="ECO:0000256" key="7">
    <source>
        <dbReference type="ARBA" id="ARBA00022777"/>
    </source>
</evidence>
<evidence type="ECO:0000256" key="4">
    <source>
        <dbReference type="ARBA" id="ARBA00022527"/>
    </source>
</evidence>
<dbReference type="InterPro" id="IPR000719">
    <property type="entry name" value="Prot_kinase_dom"/>
</dbReference>
<dbReference type="PANTHER" id="PTHR22984:SF25">
    <property type="entry name" value="PROTEIN KINASE DOMAIN-CONTAINING PROTEIN"/>
    <property type="match status" value="1"/>
</dbReference>
<evidence type="ECO:0000313" key="14">
    <source>
        <dbReference type="Proteomes" id="UP001432027"/>
    </source>
</evidence>
<dbReference type="SMART" id="SM00220">
    <property type="entry name" value="S_TKc"/>
    <property type="match status" value="1"/>
</dbReference>
<dbReference type="Proteomes" id="UP001432027">
    <property type="component" value="Unassembled WGS sequence"/>
</dbReference>
<dbReference type="PANTHER" id="PTHR22984">
    <property type="entry name" value="SERINE/THREONINE-PROTEIN KINASE PIM"/>
    <property type="match status" value="1"/>
</dbReference>
<evidence type="ECO:0000256" key="11">
    <source>
        <dbReference type="ARBA" id="ARBA00048679"/>
    </source>
</evidence>
<evidence type="ECO:0000256" key="8">
    <source>
        <dbReference type="ARBA" id="ARBA00022840"/>
    </source>
</evidence>
<evidence type="ECO:0000256" key="5">
    <source>
        <dbReference type="ARBA" id="ARBA00022679"/>
    </source>
</evidence>
<dbReference type="InterPro" id="IPR011009">
    <property type="entry name" value="Kinase-like_dom_sf"/>
</dbReference>
<evidence type="ECO:0000256" key="10">
    <source>
        <dbReference type="ARBA" id="ARBA00047899"/>
    </source>
</evidence>
<gene>
    <name evidence="13" type="ORF">PENTCL1PPCAC_14951</name>
</gene>
<comment type="catalytic activity">
    <reaction evidence="10">
        <text>L-threonyl-[protein] + ATP = O-phospho-L-threonyl-[protein] + ADP + H(+)</text>
        <dbReference type="Rhea" id="RHEA:46608"/>
        <dbReference type="Rhea" id="RHEA-COMP:11060"/>
        <dbReference type="Rhea" id="RHEA-COMP:11605"/>
        <dbReference type="ChEBI" id="CHEBI:15378"/>
        <dbReference type="ChEBI" id="CHEBI:30013"/>
        <dbReference type="ChEBI" id="CHEBI:30616"/>
        <dbReference type="ChEBI" id="CHEBI:61977"/>
        <dbReference type="ChEBI" id="CHEBI:456216"/>
        <dbReference type="EC" id="2.7.11.1"/>
    </reaction>
</comment>
<dbReference type="InterPro" id="IPR051138">
    <property type="entry name" value="PIM_Ser/Thr_kinase"/>
</dbReference>
<evidence type="ECO:0000259" key="12">
    <source>
        <dbReference type="PROSITE" id="PS50011"/>
    </source>
</evidence>
<dbReference type="Gene3D" id="3.30.200.20">
    <property type="entry name" value="Phosphorylase Kinase, domain 1"/>
    <property type="match status" value="1"/>
</dbReference>
<keyword evidence="8" id="KW-0067">ATP-binding</keyword>
<dbReference type="GO" id="GO:0004674">
    <property type="term" value="F:protein serine/threonine kinase activity"/>
    <property type="evidence" value="ECO:0007669"/>
    <property type="project" value="UniProtKB-KW"/>
</dbReference>
<dbReference type="GO" id="GO:0030430">
    <property type="term" value="C:host cell cytoplasm"/>
    <property type="evidence" value="ECO:0007669"/>
    <property type="project" value="UniProtKB-SubCell"/>
</dbReference>
<dbReference type="PROSITE" id="PS00108">
    <property type="entry name" value="PROTEIN_KINASE_ST"/>
    <property type="match status" value="1"/>
</dbReference>
<evidence type="ECO:0000256" key="3">
    <source>
        <dbReference type="ARBA" id="ARBA00016885"/>
    </source>
</evidence>
<sequence>SSFSLSPSYYSSPHSGNDGAHFERLYRVIGECGRGGFGTVFEAEEKADGTPVAVKCIQRRLITHWAQNAHDSVHLKVDTLANPETSALIINRVLRLPRPGGHLIVMERPPNCCDLFDYISAEGALSEDVARRIFEQVIQTVVACQRLGVYHNDIKDENILIDRKTGRVTLIDFGSGELVK</sequence>
<evidence type="ECO:0000256" key="6">
    <source>
        <dbReference type="ARBA" id="ARBA00022741"/>
    </source>
</evidence>
<dbReference type="AlphaFoldDB" id="A0AAV5TB57"/>
<accession>A0AAV5TB57</accession>